<comment type="similarity">
    <text evidence="1">Belongs to the serine protease inhibitor-like (TIL domain-containing) family.</text>
</comment>
<dbReference type="InterPro" id="IPR002919">
    <property type="entry name" value="TIL_dom"/>
</dbReference>
<dbReference type="SUPFAM" id="SSF57567">
    <property type="entry name" value="Serine protease inhibitors"/>
    <property type="match status" value="1"/>
</dbReference>
<evidence type="ECO:0000259" key="5">
    <source>
        <dbReference type="Pfam" id="PF01826"/>
    </source>
</evidence>
<proteinExistence type="inferred from homology"/>
<keyword evidence="2" id="KW-0722">Serine protease inhibitor</keyword>
<name>A0A914VU42_9BILA</name>
<keyword evidence="6" id="KW-1185">Reference proteome</keyword>
<dbReference type="InterPro" id="IPR036084">
    <property type="entry name" value="Ser_inhib-like_sf"/>
</dbReference>
<dbReference type="AlphaFoldDB" id="A0A914VU42"/>
<reference evidence="7" key="1">
    <citation type="submission" date="2022-11" db="UniProtKB">
        <authorList>
            <consortium name="WormBaseParasite"/>
        </authorList>
    </citation>
    <scope>IDENTIFICATION</scope>
</reference>
<evidence type="ECO:0000313" key="7">
    <source>
        <dbReference type="WBParaSite" id="PSAMB.scaffold2406size23384.g17683.t1"/>
    </source>
</evidence>
<evidence type="ECO:0000256" key="2">
    <source>
        <dbReference type="ARBA" id="ARBA00022900"/>
    </source>
</evidence>
<evidence type="ECO:0000256" key="3">
    <source>
        <dbReference type="ARBA" id="ARBA00023157"/>
    </source>
</evidence>
<dbReference type="WBParaSite" id="PSAMB.scaffold2406size23384.g17683.t1">
    <property type="protein sequence ID" value="PSAMB.scaffold2406size23384.g17683.t1"/>
    <property type="gene ID" value="PSAMB.scaffold2406size23384.g17683"/>
</dbReference>
<evidence type="ECO:0000256" key="4">
    <source>
        <dbReference type="SAM" id="SignalP"/>
    </source>
</evidence>
<protein>
    <submittedName>
        <fullName evidence="7">TIL domain-containing protein</fullName>
    </submittedName>
</protein>
<sequence>MNSACCFAALLLLAASCSSMSIDPCLWMKCANGPCLNGMCPGNTNECGPNMHWKDCGSACPARCDLDPAEIMCIAVCKSGCFCDAGFVLDKAGICIPQEKCPKQVDPSCALVLCAPGTICKNGKCIRKFIICPEYLLTAPPEGCNYVSETDKSGCPVPKLVCPAVPSNQLDM</sequence>
<dbReference type="GO" id="GO:0004867">
    <property type="term" value="F:serine-type endopeptidase inhibitor activity"/>
    <property type="evidence" value="ECO:0007669"/>
    <property type="project" value="UniProtKB-KW"/>
</dbReference>
<feature type="chain" id="PRO_5037272619" evidence="4">
    <location>
        <begin position="20"/>
        <end position="172"/>
    </location>
</feature>
<dbReference type="CDD" id="cd19941">
    <property type="entry name" value="TIL"/>
    <property type="match status" value="1"/>
</dbReference>
<organism evidence="6 7">
    <name type="scientific">Plectus sambesii</name>
    <dbReference type="NCBI Taxonomy" id="2011161"/>
    <lineage>
        <taxon>Eukaryota</taxon>
        <taxon>Metazoa</taxon>
        <taxon>Ecdysozoa</taxon>
        <taxon>Nematoda</taxon>
        <taxon>Chromadorea</taxon>
        <taxon>Plectida</taxon>
        <taxon>Plectina</taxon>
        <taxon>Plectoidea</taxon>
        <taxon>Plectidae</taxon>
        <taxon>Plectus</taxon>
    </lineage>
</organism>
<dbReference type="Proteomes" id="UP000887566">
    <property type="component" value="Unplaced"/>
</dbReference>
<dbReference type="Gene3D" id="2.10.25.10">
    <property type="entry name" value="Laminin"/>
    <property type="match status" value="1"/>
</dbReference>
<keyword evidence="3" id="KW-1015">Disulfide bond</keyword>
<evidence type="ECO:0000313" key="6">
    <source>
        <dbReference type="Proteomes" id="UP000887566"/>
    </source>
</evidence>
<keyword evidence="4" id="KW-0732">Signal</keyword>
<evidence type="ECO:0000256" key="1">
    <source>
        <dbReference type="ARBA" id="ARBA00007611"/>
    </source>
</evidence>
<keyword evidence="2" id="KW-0646">Protease inhibitor</keyword>
<dbReference type="Pfam" id="PF01826">
    <property type="entry name" value="TIL"/>
    <property type="match status" value="1"/>
</dbReference>
<feature type="signal peptide" evidence="4">
    <location>
        <begin position="1"/>
        <end position="19"/>
    </location>
</feature>
<accession>A0A914VU42</accession>
<feature type="domain" description="TIL" evidence="5">
    <location>
        <begin position="47"/>
        <end position="101"/>
    </location>
</feature>
<dbReference type="FunFam" id="2.10.25.10:FF:000055">
    <property type="entry name" value="alpha-tectorin isoform X1"/>
    <property type="match status" value="1"/>
</dbReference>